<name>A0A0F9FZM0_9ZZZZ</name>
<keyword evidence="1" id="KW-0238">DNA-binding</keyword>
<dbReference type="InterPro" id="IPR013430">
    <property type="entry name" value="Toxin_antidote_HigA"/>
</dbReference>
<dbReference type="InterPro" id="IPR001387">
    <property type="entry name" value="Cro/C1-type_HTH"/>
</dbReference>
<dbReference type="CDD" id="cd00093">
    <property type="entry name" value="HTH_XRE"/>
    <property type="match status" value="1"/>
</dbReference>
<comment type="caution">
    <text evidence="3">The sequence shown here is derived from an EMBL/GenBank/DDBJ whole genome shotgun (WGS) entry which is preliminary data.</text>
</comment>
<proteinExistence type="predicted"/>
<dbReference type="AlphaFoldDB" id="A0A0F9FZM0"/>
<dbReference type="NCBIfam" id="TIGR02607">
    <property type="entry name" value="antidote_HigA"/>
    <property type="match status" value="1"/>
</dbReference>
<reference evidence="3" key="1">
    <citation type="journal article" date="2015" name="Nature">
        <title>Complex archaea that bridge the gap between prokaryotes and eukaryotes.</title>
        <authorList>
            <person name="Spang A."/>
            <person name="Saw J.H."/>
            <person name="Jorgensen S.L."/>
            <person name="Zaremba-Niedzwiedzka K."/>
            <person name="Martijn J."/>
            <person name="Lind A.E."/>
            <person name="van Eijk R."/>
            <person name="Schleper C."/>
            <person name="Guy L."/>
            <person name="Ettema T.J."/>
        </authorList>
    </citation>
    <scope>NUCLEOTIDE SEQUENCE</scope>
</reference>
<evidence type="ECO:0000256" key="1">
    <source>
        <dbReference type="ARBA" id="ARBA00023125"/>
    </source>
</evidence>
<dbReference type="Gene3D" id="1.10.260.40">
    <property type="entry name" value="lambda repressor-like DNA-binding domains"/>
    <property type="match status" value="1"/>
</dbReference>
<feature type="domain" description="HTH cro/C1-type" evidence="2">
    <location>
        <begin position="25"/>
        <end position="70"/>
    </location>
</feature>
<dbReference type="SMART" id="SM00530">
    <property type="entry name" value="HTH_XRE"/>
    <property type="match status" value="1"/>
</dbReference>
<evidence type="ECO:0000259" key="2">
    <source>
        <dbReference type="PROSITE" id="PS50943"/>
    </source>
</evidence>
<dbReference type="Pfam" id="PF01381">
    <property type="entry name" value="HTH_3"/>
    <property type="match status" value="1"/>
</dbReference>
<protein>
    <recommendedName>
        <fullName evidence="2">HTH cro/C1-type domain-containing protein</fullName>
    </recommendedName>
</protein>
<dbReference type="PROSITE" id="PS50943">
    <property type="entry name" value="HTH_CROC1"/>
    <property type="match status" value="1"/>
</dbReference>
<organism evidence="3">
    <name type="scientific">marine sediment metagenome</name>
    <dbReference type="NCBI Taxonomy" id="412755"/>
    <lineage>
        <taxon>unclassified sequences</taxon>
        <taxon>metagenomes</taxon>
        <taxon>ecological metagenomes</taxon>
    </lineage>
</organism>
<dbReference type="EMBL" id="LAZR01030435">
    <property type="protein sequence ID" value="KKL56607.1"/>
    <property type="molecule type" value="Genomic_DNA"/>
</dbReference>
<dbReference type="PANTHER" id="PTHR36924:SF1">
    <property type="entry name" value="ANTITOXIN HIGA-1"/>
    <property type="match status" value="1"/>
</dbReference>
<dbReference type="PANTHER" id="PTHR36924">
    <property type="entry name" value="ANTITOXIN HIGA-1"/>
    <property type="match status" value="1"/>
</dbReference>
<dbReference type="InterPro" id="IPR010982">
    <property type="entry name" value="Lambda_DNA-bd_dom_sf"/>
</dbReference>
<sequence>MPIRKRQPTHPGGILKRHYIDPLSLKISEVADDLRVSRKTISKIVNEKGSVTPDMALRLSKGFNTSPELWLNLQTNYDLWVAAQKSKEWENIKTLVPA</sequence>
<evidence type="ECO:0000313" key="3">
    <source>
        <dbReference type="EMBL" id="KKL56607.1"/>
    </source>
</evidence>
<dbReference type="SUPFAM" id="SSF47413">
    <property type="entry name" value="lambda repressor-like DNA-binding domains"/>
    <property type="match status" value="1"/>
</dbReference>
<accession>A0A0F9FZM0</accession>
<gene>
    <name evidence="3" type="ORF">LCGC14_2243700</name>
</gene>
<dbReference type="GO" id="GO:0003677">
    <property type="term" value="F:DNA binding"/>
    <property type="evidence" value="ECO:0007669"/>
    <property type="project" value="UniProtKB-KW"/>
</dbReference>